<dbReference type="RefSeq" id="WP_138274501.1">
    <property type="nucleotide sequence ID" value="NZ_JAVSNG010000001.1"/>
</dbReference>
<keyword evidence="2" id="KW-1185">Reference proteome</keyword>
<dbReference type="EMBL" id="JAVSNG010000001">
    <property type="protein sequence ID" value="MDT4403295.1"/>
    <property type="molecule type" value="Genomic_DNA"/>
</dbReference>
<evidence type="ECO:0000313" key="2">
    <source>
        <dbReference type="Proteomes" id="UP001269297"/>
    </source>
</evidence>
<name>A0ABU3IM25_9BACE</name>
<comment type="caution">
    <text evidence="1">The sequence shown here is derived from an EMBL/GenBank/DDBJ whole genome shotgun (WGS) entry which is preliminary data.</text>
</comment>
<evidence type="ECO:0000313" key="1">
    <source>
        <dbReference type="EMBL" id="MDT4403295.1"/>
    </source>
</evidence>
<protein>
    <submittedName>
        <fullName evidence="1">Uncharacterized protein</fullName>
    </submittedName>
</protein>
<gene>
    <name evidence="1" type="ORF">RO706_03560</name>
</gene>
<reference evidence="2" key="1">
    <citation type="submission" date="2023-07" db="EMBL/GenBank/DDBJ databases">
        <title>Reintroducing virulent viruses to syntetic microbiomes.</title>
        <authorList>
            <person name="Wilde J."/>
            <person name="Boyes R."/>
            <person name="Robinson A.V."/>
            <person name="Daisley B.A."/>
            <person name="Allen-Vercoe E."/>
        </authorList>
    </citation>
    <scope>NUCLEOTIDE SEQUENCE [LARGE SCALE GENOMIC DNA]</scope>
    <source>
        <strain evidence="2">225S_1D6FAA</strain>
    </source>
</reference>
<accession>A0ABU3IM25</accession>
<dbReference type="Proteomes" id="UP001269297">
    <property type="component" value="Unassembled WGS sequence"/>
</dbReference>
<organism evidence="1 2">
    <name type="scientific">Bacteroides koreensis</name>
    <dbReference type="NCBI Taxonomy" id="1912896"/>
    <lineage>
        <taxon>Bacteria</taxon>
        <taxon>Pseudomonadati</taxon>
        <taxon>Bacteroidota</taxon>
        <taxon>Bacteroidia</taxon>
        <taxon>Bacteroidales</taxon>
        <taxon>Bacteroidaceae</taxon>
        <taxon>Bacteroides</taxon>
    </lineage>
</organism>
<proteinExistence type="predicted"/>
<sequence>MGTNENWPEIVDSLQPYLKGAPAKEKFLKETENSLKILGWRKTNGTMVSHSPADGNPGGPDLLLLKQEETTGLQAFPVMTEPPTFMNHTAGLYVGENIRLYYNAPGRENTPVCVLTAEIREDDANGPLLCDLLSFKAFNLKSMENFCLRRYNLMRTGGSFRQWTEDFLSGDTGVENLAGLLMEKFMAEGFEESLVREELDRLDLRVRYEKGHAAITLRNPA</sequence>